<keyword evidence="1" id="KW-0472">Membrane</keyword>
<accession>V6AVL8</accession>
<protein>
    <submittedName>
        <fullName evidence="3">Uncharacterized protein</fullName>
    </submittedName>
</protein>
<dbReference type="RefSeq" id="WP_320409009.1">
    <property type="nucleotide sequence ID" value="NZ_CAJNAQ010000002.1"/>
</dbReference>
<dbReference type="STRING" id="1407055.NITUZ_60155"/>
<evidence type="ECO:0000313" key="3">
    <source>
        <dbReference type="EMBL" id="CDI06628.1"/>
    </source>
</evidence>
<dbReference type="AlphaFoldDB" id="V6AVL8"/>
<evidence type="ECO:0000313" key="2">
    <source>
        <dbReference type="EMBL" id="CAE6489174.1"/>
    </source>
</evidence>
<reference evidence="2" key="3">
    <citation type="submission" date="2021-02" db="EMBL/GenBank/DDBJ databases">
        <authorList>
            <person name="Han P."/>
        </authorList>
    </citation>
    <scope>NUCLEOTIDE SEQUENCE</scope>
    <source>
        <strain evidence="2">Candidatus Nitrosotenuis uzonensis 5A</strain>
    </source>
</reference>
<keyword evidence="1" id="KW-1133">Transmembrane helix</keyword>
<feature type="transmembrane region" description="Helical" evidence="1">
    <location>
        <begin position="12"/>
        <end position="32"/>
    </location>
</feature>
<organism evidence="3 4">
    <name type="scientific">Candidatus Nitrosotenuis uzonensis</name>
    <dbReference type="NCBI Taxonomy" id="1407055"/>
    <lineage>
        <taxon>Archaea</taxon>
        <taxon>Nitrososphaerota</taxon>
        <taxon>Candidatus Nitrosotenuis</taxon>
    </lineage>
</organism>
<dbReference type="Proteomes" id="UP000655759">
    <property type="component" value="Unassembled WGS sequence"/>
</dbReference>
<evidence type="ECO:0000313" key="4">
    <source>
        <dbReference type="Proteomes" id="UP000018159"/>
    </source>
</evidence>
<comment type="caution">
    <text evidence="3">The sequence shown here is derived from an EMBL/GenBank/DDBJ whole genome shotgun (WGS) entry which is preliminary data.</text>
</comment>
<keyword evidence="4" id="KW-1185">Reference proteome</keyword>
<keyword evidence="1" id="KW-0812">Transmembrane</keyword>
<evidence type="ECO:0000256" key="1">
    <source>
        <dbReference type="SAM" id="Phobius"/>
    </source>
</evidence>
<reference evidence="3" key="1">
    <citation type="journal article" date="2013" name="PLoS ONE">
        <title>Enrichment and Genome Sequence of the Group I.1a Ammonia-Oxidizing Archaeon ?Ca. Nitrosotenuis uzonensis? Representing a Clade Globally.</title>
        <authorList>
            <person name="Lebedeva E.V."/>
            <person name="Hatzenpichler R."/>
            <person name="Pelletier E."/>
            <person name="Schuster N."/>
            <person name="Hauzmayer S."/>
            <person name="Bulaev A."/>
            <person name="Grigor'eva N.V."/>
            <person name="Galushko A."/>
            <person name="Schmid M."/>
            <person name="Palatinszky M."/>
            <person name="Le Paslier D."/>
            <person name="Daims H."/>
            <person name="Wagner M."/>
        </authorList>
    </citation>
    <scope>NUCLEOTIDE SEQUENCE [LARGE SCALE GENOMIC DNA]</scope>
    <source>
        <strain evidence="3">N4</strain>
    </source>
</reference>
<dbReference type="EMBL" id="CAJNAQ010000002">
    <property type="protein sequence ID" value="CAE6489174.1"/>
    <property type="molecule type" value="Genomic_DNA"/>
</dbReference>
<reference evidence="3" key="2">
    <citation type="submission" date="2013-10" db="EMBL/GenBank/DDBJ databases">
        <authorList>
            <person name="Regsiter A."/>
        </authorList>
    </citation>
    <scope>NUCLEOTIDE SEQUENCE</scope>
    <source>
        <strain evidence="3">N4</strain>
    </source>
</reference>
<name>V6AVL8_9ARCH</name>
<dbReference type="Proteomes" id="UP000018159">
    <property type="component" value="Unassembled WGS sequence"/>
</dbReference>
<gene>
    <name evidence="3" type="ORF">NITUZ_60155</name>
    <name evidence="2" type="ORF">NUZ5A_20579</name>
</gene>
<sequence>MSGATKIITGVKYAYLGAFFALLSGLFYPFIQGGTEDYVVFGIAILFVGLAGAILVYKATTSDKKRGYYFGIGFGLIAISLFYIFQTTGRPLI</sequence>
<feature type="transmembrane region" description="Helical" evidence="1">
    <location>
        <begin position="38"/>
        <end position="56"/>
    </location>
</feature>
<feature type="transmembrane region" description="Helical" evidence="1">
    <location>
        <begin position="68"/>
        <end position="85"/>
    </location>
</feature>
<dbReference type="EMBL" id="CBTY010000011">
    <property type="protein sequence ID" value="CDI06628.1"/>
    <property type="molecule type" value="Genomic_DNA"/>
</dbReference>
<proteinExistence type="predicted"/>